<keyword evidence="2" id="KW-1185">Reference proteome</keyword>
<reference evidence="1 2" key="1">
    <citation type="submission" date="2019-02" db="EMBL/GenBank/DDBJ databases">
        <title>Genomic Encyclopedia of Archaeal and Bacterial Type Strains, Phase II (KMG-II): from individual species to whole genera.</title>
        <authorList>
            <person name="Goeker M."/>
        </authorList>
    </citation>
    <scope>NUCLEOTIDE SEQUENCE [LARGE SCALE GENOMIC DNA]</scope>
    <source>
        <strain evidence="1 2">DSM 21411</strain>
    </source>
</reference>
<dbReference type="AlphaFoldDB" id="A0A4Q7P8D5"/>
<name>A0A4Q7P8D5_9BACT</name>
<evidence type="ECO:0000313" key="1">
    <source>
        <dbReference type="EMBL" id="RZS96436.1"/>
    </source>
</evidence>
<organism evidence="1 2">
    <name type="scientific">Cecembia calidifontis</name>
    <dbReference type="NCBI Taxonomy" id="1187080"/>
    <lineage>
        <taxon>Bacteria</taxon>
        <taxon>Pseudomonadati</taxon>
        <taxon>Bacteroidota</taxon>
        <taxon>Cytophagia</taxon>
        <taxon>Cytophagales</taxon>
        <taxon>Cyclobacteriaceae</taxon>
        <taxon>Cecembia</taxon>
    </lineage>
</organism>
<comment type="caution">
    <text evidence="1">The sequence shown here is derived from an EMBL/GenBank/DDBJ whole genome shotgun (WGS) entry which is preliminary data.</text>
</comment>
<accession>A0A4Q7P8D5</accession>
<protein>
    <submittedName>
        <fullName evidence="1">Uncharacterized protein</fullName>
    </submittedName>
</protein>
<dbReference type="EMBL" id="SGXG01000001">
    <property type="protein sequence ID" value="RZS96436.1"/>
    <property type="molecule type" value="Genomic_DNA"/>
</dbReference>
<sequence length="67" mass="7569">MKKICFALAFIGSMIYFQLESKAQASVDPGDGTRWICCQVNFEHYCVDMLGNAWNQDVKRIGLDTCS</sequence>
<dbReference type="Proteomes" id="UP000292209">
    <property type="component" value="Unassembled WGS sequence"/>
</dbReference>
<dbReference type="OrthoDB" id="839624at2"/>
<dbReference type="RefSeq" id="WP_130275373.1">
    <property type="nucleotide sequence ID" value="NZ_SGXG01000001.1"/>
</dbReference>
<evidence type="ECO:0000313" key="2">
    <source>
        <dbReference type="Proteomes" id="UP000292209"/>
    </source>
</evidence>
<proteinExistence type="predicted"/>
<gene>
    <name evidence="1" type="ORF">BC751_2007</name>
</gene>